<dbReference type="SUPFAM" id="SSF102114">
    <property type="entry name" value="Radical SAM enzymes"/>
    <property type="match status" value="1"/>
</dbReference>
<evidence type="ECO:0000313" key="10">
    <source>
        <dbReference type="Proteomes" id="UP000218542"/>
    </source>
</evidence>
<accession>A0A286TX24</accession>
<dbReference type="GO" id="GO:0003824">
    <property type="term" value="F:catalytic activity"/>
    <property type="evidence" value="ECO:0007669"/>
    <property type="project" value="InterPro"/>
</dbReference>
<dbReference type="Gene3D" id="3.40.50.280">
    <property type="entry name" value="Cobalamin-binding domain"/>
    <property type="match status" value="1"/>
</dbReference>
<evidence type="ECO:0000256" key="6">
    <source>
        <dbReference type="ARBA" id="ARBA00023004"/>
    </source>
</evidence>
<evidence type="ECO:0000256" key="3">
    <source>
        <dbReference type="ARBA" id="ARBA00022679"/>
    </source>
</evidence>
<sequence>MRVLLVNPFQGRLVNRKGRIYNRTWQPLDLANCGAILENAGIDVSILDANAEQLGPERVARRAMGYHKVFITSTSLDRWQCPSLDISPFLDTVSKLKKVVPEVYIAGSHGTVRPVEMLQATGACAVIRGEPEYTILDLCNNHTFSETSGITYRSGNKIIENPDQKLVDLNELPIPAFHLLPMNKYYYEMVGDNFCILEMTRGCTSDCSFCLLKPYGHGVRKKSVDKLIRELEHVINSFGTRNIYFIDLEFTVFRKQVIEFCKYIDKKNYQISWCCQTRFDLVDDELLSYMKKAGCRLIHFGVEAGSDRILKTINKGITMDEIRKGMKQVKTAGIDTACFFMIGFPESDRQDMRDIVKFAYELWPDYPLFHIVSPYPGTKLFEKTESNPGLRFSDNTLFPEAVINDITLEELKTLTKKAYINYYLRPSYVFSRLTKGHFKTLRRQFKLFWSFVRN</sequence>
<keyword evidence="4" id="KW-0949">S-adenosyl-L-methionine</keyword>
<evidence type="ECO:0000256" key="4">
    <source>
        <dbReference type="ARBA" id="ARBA00022691"/>
    </source>
</evidence>
<keyword evidence="10" id="KW-1185">Reference proteome</keyword>
<name>A0A286TX24_9BACT</name>
<organism evidence="9 10">
    <name type="scientific">Candidatus Scalindua japonica</name>
    <dbReference type="NCBI Taxonomy" id="1284222"/>
    <lineage>
        <taxon>Bacteria</taxon>
        <taxon>Pseudomonadati</taxon>
        <taxon>Planctomycetota</taxon>
        <taxon>Candidatus Brocadiia</taxon>
        <taxon>Candidatus Brocadiales</taxon>
        <taxon>Candidatus Scalinduaceae</taxon>
        <taxon>Candidatus Scalindua</taxon>
    </lineage>
</organism>
<dbReference type="Pfam" id="PF04055">
    <property type="entry name" value="Radical_SAM"/>
    <property type="match status" value="1"/>
</dbReference>
<evidence type="ECO:0000313" key="9">
    <source>
        <dbReference type="EMBL" id="GAX60432.1"/>
    </source>
</evidence>
<dbReference type="EMBL" id="BAOS01000011">
    <property type="protein sequence ID" value="GAX60432.1"/>
    <property type="molecule type" value="Genomic_DNA"/>
</dbReference>
<dbReference type="InterPro" id="IPR006638">
    <property type="entry name" value="Elp3/MiaA/NifB-like_rSAM"/>
</dbReference>
<keyword evidence="2" id="KW-0489">Methyltransferase</keyword>
<evidence type="ECO:0000256" key="5">
    <source>
        <dbReference type="ARBA" id="ARBA00022723"/>
    </source>
</evidence>
<dbReference type="SMART" id="SM00729">
    <property type="entry name" value="Elp3"/>
    <property type="match status" value="1"/>
</dbReference>
<dbReference type="PANTHER" id="PTHR43409:SF7">
    <property type="entry name" value="BLL1977 PROTEIN"/>
    <property type="match status" value="1"/>
</dbReference>
<dbReference type="GO" id="GO:0051539">
    <property type="term" value="F:4 iron, 4 sulfur cluster binding"/>
    <property type="evidence" value="ECO:0007669"/>
    <property type="project" value="UniProtKB-KW"/>
</dbReference>
<dbReference type="OrthoDB" id="9801424at2"/>
<dbReference type="PANTHER" id="PTHR43409">
    <property type="entry name" value="ANAEROBIC MAGNESIUM-PROTOPORPHYRIN IX MONOMETHYL ESTER CYCLASE-RELATED"/>
    <property type="match status" value="1"/>
</dbReference>
<dbReference type="RefSeq" id="WP_096893807.1">
    <property type="nucleotide sequence ID" value="NZ_BAOS01000011.1"/>
</dbReference>
<proteinExistence type="predicted"/>
<dbReference type="SFLD" id="SFLDS00029">
    <property type="entry name" value="Radical_SAM"/>
    <property type="match status" value="1"/>
</dbReference>
<feature type="domain" description="Radical SAM core" evidence="8">
    <location>
        <begin position="189"/>
        <end position="421"/>
    </location>
</feature>
<reference evidence="10" key="1">
    <citation type="journal article" date="2017" name="Environ. Microbiol. Rep.">
        <title>Genetic Diversity of Marine Anaerobic Ammonium-Oxidizing Bacteria as Revealed by Genomic and Proteomic Analyses of 'Candidatus Scalindua japonica'.</title>
        <authorList>
            <person name="Oshiki M."/>
            <person name="Mizuto K."/>
            <person name="Kimura Z."/>
            <person name="Kindaichi T."/>
            <person name="Satoh H."/>
            <person name="Okabe S."/>
        </authorList>
    </citation>
    <scope>NUCLEOTIDE SEQUENCE [LARGE SCALE GENOMIC DNA]</scope>
    <source>
        <strain evidence="10">husup-a2</strain>
    </source>
</reference>
<dbReference type="AlphaFoldDB" id="A0A286TX24"/>
<keyword evidence="5" id="KW-0479">Metal-binding</keyword>
<keyword evidence="3" id="KW-0808">Transferase</keyword>
<dbReference type="GO" id="GO:0046872">
    <property type="term" value="F:metal ion binding"/>
    <property type="evidence" value="ECO:0007669"/>
    <property type="project" value="UniProtKB-KW"/>
</dbReference>
<keyword evidence="6" id="KW-0408">Iron</keyword>
<dbReference type="InterPro" id="IPR034466">
    <property type="entry name" value="Methyltransferase_Class_B"/>
</dbReference>
<evidence type="ECO:0000259" key="8">
    <source>
        <dbReference type="PROSITE" id="PS51918"/>
    </source>
</evidence>
<comment type="caution">
    <text evidence="9">The sequence shown here is derived from an EMBL/GenBank/DDBJ whole genome shotgun (WGS) entry which is preliminary data.</text>
</comment>
<evidence type="ECO:0000256" key="2">
    <source>
        <dbReference type="ARBA" id="ARBA00022603"/>
    </source>
</evidence>
<dbReference type="Proteomes" id="UP000218542">
    <property type="component" value="Unassembled WGS sequence"/>
</dbReference>
<dbReference type="InterPro" id="IPR023404">
    <property type="entry name" value="rSAM_horseshoe"/>
</dbReference>
<protein>
    <submittedName>
        <fullName evidence="9">Fe-S oxidoreductase</fullName>
    </submittedName>
</protein>
<dbReference type="SFLD" id="SFLDG01082">
    <property type="entry name" value="B12-binding_domain_containing"/>
    <property type="match status" value="1"/>
</dbReference>
<dbReference type="InterPro" id="IPR007197">
    <property type="entry name" value="rSAM"/>
</dbReference>
<evidence type="ECO:0000256" key="1">
    <source>
        <dbReference type="ARBA" id="ARBA00001966"/>
    </source>
</evidence>
<dbReference type="CDD" id="cd01335">
    <property type="entry name" value="Radical_SAM"/>
    <property type="match status" value="1"/>
</dbReference>
<dbReference type="InterPro" id="IPR051198">
    <property type="entry name" value="BchE-like"/>
</dbReference>
<dbReference type="SFLD" id="SFLDG01123">
    <property type="entry name" value="methyltransferase_(Class_B)"/>
    <property type="match status" value="1"/>
</dbReference>
<comment type="cofactor">
    <cofactor evidence="1">
        <name>[4Fe-4S] cluster</name>
        <dbReference type="ChEBI" id="CHEBI:49883"/>
    </cofactor>
</comment>
<evidence type="ECO:0000256" key="7">
    <source>
        <dbReference type="ARBA" id="ARBA00023014"/>
    </source>
</evidence>
<keyword evidence="7" id="KW-0411">Iron-sulfur</keyword>
<dbReference type="Gene3D" id="3.80.30.20">
    <property type="entry name" value="tm_1862 like domain"/>
    <property type="match status" value="1"/>
</dbReference>
<dbReference type="PROSITE" id="PS51918">
    <property type="entry name" value="RADICAL_SAM"/>
    <property type="match status" value="1"/>
</dbReference>
<dbReference type="InterPro" id="IPR058240">
    <property type="entry name" value="rSAM_sf"/>
</dbReference>
<gene>
    <name evidence="9" type="ORF">SCALIN_C11_0043</name>
</gene>